<dbReference type="InterPro" id="IPR014876">
    <property type="entry name" value="DEK_C"/>
</dbReference>
<evidence type="ECO:0000313" key="3">
    <source>
        <dbReference type="EMBL" id="RKP26061.1"/>
    </source>
</evidence>
<feature type="compositionally biased region" description="Basic and acidic residues" evidence="1">
    <location>
        <begin position="143"/>
        <end position="152"/>
    </location>
</feature>
<evidence type="ECO:0000259" key="2">
    <source>
        <dbReference type="PROSITE" id="PS51998"/>
    </source>
</evidence>
<protein>
    <recommendedName>
        <fullName evidence="2">DEK-C domain-containing protein</fullName>
    </recommendedName>
</protein>
<sequence length="216" mass="23793">MRAYGRFIQMCLDALYKFLCKPWNTDLMGRRRTINAGTAAAAATKPAVKRRRRVAGQAADTSDAMDVPNVSDNDRAAAAEDNADDAAMERKQKRSKQGDVADRQGKEARTAPRTSSSTKKEAKVQRGKQQRPSSTSGTSSKGTAKDKSIDHQTLRTAVNEIIAGKTSSCMISSDLETMTPRNVREELAARFKCDMAVYKADIKRILNDIVMEMVDQ</sequence>
<reference evidence="4" key="1">
    <citation type="journal article" date="2018" name="Nat. Microbiol.">
        <title>Leveraging single-cell genomics to expand the fungal tree of life.</title>
        <authorList>
            <person name="Ahrendt S.R."/>
            <person name="Quandt C.A."/>
            <person name="Ciobanu D."/>
            <person name="Clum A."/>
            <person name="Salamov A."/>
            <person name="Andreopoulos B."/>
            <person name="Cheng J.F."/>
            <person name="Woyke T."/>
            <person name="Pelin A."/>
            <person name="Henrissat B."/>
            <person name="Reynolds N.K."/>
            <person name="Benny G.L."/>
            <person name="Smith M.E."/>
            <person name="James T.Y."/>
            <person name="Grigoriev I.V."/>
        </authorList>
    </citation>
    <scope>NUCLEOTIDE SEQUENCE [LARGE SCALE GENOMIC DNA]</scope>
    <source>
        <strain evidence="4">Benny S71-1</strain>
    </source>
</reference>
<gene>
    <name evidence="3" type="ORF">SYNPS1DRAFT_28227</name>
</gene>
<feature type="compositionally biased region" description="Basic and acidic residues" evidence="1">
    <location>
        <begin position="96"/>
        <end position="110"/>
    </location>
</feature>
<dbReference type="PROSITE" id="PS51998">
    <property type="entry name" value="DEK_C"/>
    <property type="match status" value="1"/>
</dbReference>
<feature type="compositionally biased region" description="Low complexity" evidence="1">
    <location>
        <begin position="133"/>
        <end position="142"/>
    </location>
</feature>
<keyword evidence="4" id="KW-1185">Reference proteome</keyword>
<dbReference type="EMBL" id="KZ989527">
    <property type="protein sequence ID" value="RKP26061.1"/>
    <property type="molecule type" value="Genomic_DNA"/>
</dbReference>
<dbReference type="AlphaFoldDB" id="A0A4P9Z2P5"/>
<dbReference type="Pfam" id="PF08766">
    <property type="entry name" value="DEK_C"/>
    <property type="match status" value="1"/>
</dbReference>
<dbReference type="Proteomes" id="UP000278143">
    <property type="component" value="Unassembled WGS sequence"/>
</dbReference>
<accession>A0A4P9Z2P5</accession>
<name>A0A4P9Z2P5_9FUNG</name>
<feature type="region of interest" description="Disordered" evidence="1">
    <location>
        <begin position="45"/>
        <end position="152"/>
    </location>
</feature>
<organism evidence="3 4">
    <name type="scientific">Syncephalis pseudoplumigaleata</name>
    <dbReference type="NCBI Taxonomy" id="1712513"/>
    <lineage>
        <taxon>Eukaryota</taxon>
        <taxon>Fungi</taxon>
        <taxon>Fungi incertae sedis</taxon>
        <taxon>Zoopagomycota</taxon>
        <taxon>Zoopagomycotina</taxon>
        <taxon>Zoopagomycetes</taxon>
        <taxon>Zoopagales</taxon>
        <taxon>Piptocephalidaceae</taxon>
        <taxon>Syncephalis</taxon>
    </lineage>
</organism>
<evidence type="ECO:0000313" key="4">
    <source>
        <dbReference type="Proteomes" id="UP000278143"/>
    </source>
</evidence>
<feature type="domain" description="DEK-C" evidence="2">
    <location>
        <begin position="148"/>
        <end position="211"/>
    </location>
</feature>
<evidence type="ECO:0000256" key="1">
    <source>
        <dbReference type="SAM" id="MobiDB-lite"/>
    </source>
</evidence>
<proteinExistence type="predicted"/>